<organism evidence="2 3">
    <name type="scientific">Pseudodesulfovibrio nedwellii</name>
    <dbReference type="NCBI Taxonomy" id="2973072"/>
    <lineage>
        <taxon>Bacteria</taxon>
        <taxon>Pseudomonadati</taxon>
        <taxon>Thermodesulfobacteriota</taxon>
        <taxon>Desulfovibrionia</taxon>
        <taxon>Desulfovibrionales</taxon>
        <taxon>Desulfovibrionaceae</taxon>
    </lineage>
</organism>
<proteinExistence type="predicted"/>
<feature type="signal peptide" evidence="1">
    <location>
        <begin position="1"/>
        <end position="23"/>
    </location>
</feature>
<protein>
    <recommendedName>
        <fullName evidence="4">Outer membrane homotrimeric porin</fullName>
    </recommendedName>
</protein>
<accession>A0ABM8AZ13</accession>
<dbReference type="NCBIfam" id="NF033939">
    <property type="entry name" value="DESULF_POR1"/>
    <property type="match status" value="1"/>
</dbReference>
<dbReference type="InterPro" id="IPR059232">
    <property type="entry name" value="Porin_put"/>
</dbReference>
<sequence length="458" mass="49144">MKRLTLLAVALTMVLGMAATSFAAPEVTISGNVLVNAVWRANWDFADGNDGRQANSRAMDIRERADLYFTVTANENLKAVLGFRSVRGDWGQAGMVADQSGGGAANTIDLRDAYIDFNWPGTSVNVKAGLMPVGLPAAVGGASMVHNARTTGVMVSSPITDNVSVLGGWVRAADGNADSRIDATNDSAIDGFILALPLNFEGIAMAPYVMYAPMGQNAGGTSNAVVGLTNRALTVAPGVYPDNAINNAYWLGTDFTMSMFDPFVVRADLNYGHVDGDRDLYDRTGWLFDIALDYTGFDFMNLSLTYAYTTGEDDDNTNGSERMPVLINDWAIGSFWFGGGLITGDDLDSDSDNIGFHAVALSATGIQSFAEGLTHDAHIVYAKGTNDTNAGGMVYGASLTEDDTMWELDFNTMYKIYDELTLYNGLGYVNLDLDEDAWGANSDGGDAWKFQIGMVYQF</sequence>
<dbReference type="Proteomes" id="UP001317742">
    <property type="component" value="Chromosome"/>
</dbReference>
<keyword evidence="3" id="KW-1185">Reference proteome</keyword>
<evidence type="ECO:0000313" key="2">
    <source>
        <dbReference type="EMBL" id="BDQ36713.1"/>
    </source>
</evidence>
<dbReference type="RefSeq" id="WP_281762600.1">
    <property type="nucleotide sequence ID" value="NZ_AP026709.1"/>
</dbReference>
<evidence type="ECO:0000256" key="1">
    <source>
        <dbReference type="SAM" id="SignalP"/>
    </source>
</evidence>
<evidence type="ECO:0000313" key="3">
    <source>
        <dbReference type="Proteomes" id="UP001317742"/>
    </source>
</evidence>
<name>A0ABM8AZ13_9BACT</name>
<dbReference type="EMBL" id="AP026709">
    <property type="protein sequence ID" value="BDQ36713.1"/>
    <property type="molecule type" value="Genomic_DNA"/>
</dbReference>
<feature type="chain" id="PRO_5047516598" description="Outer membrane homotrimeric porin" evidence="1">
    <location>
        <begin position="24"/>
        <end position="458"/>
    </location>
</feature>
<evidence type="ECO:0008006" key="4">
    <source>
        <dbReference type="Google" id="ProtNLM"/>
    </source>
</evidence>
<gene>
    <name evidence="2" type="ORF">SYK_10730</name>
</gene>
<reference evidence="2 3" key="1">
    <citation type="submission" date="2022-08" db="EMBL/GenBank/DDBJ databases">
        <title>Genome Sequence of the sulphate-reducing bacterium, Pseudodesulfovibrio sp. SYK.</title>
        <authorList>
            <person name="Kondo R."/>
            <person name="Kataoka T."/>
        </authorList>
    </citation>
    <scope>NUCLEOTIDE SEQUENCE [LARGE SCALE GENOMIC DNA]</scope>
    <source>
        <strain evidence="2 3">SYK</strain>
    </source>
</reference>
<keyword evidence="1" id="KW-0732">Signal</keyword>